<dbReference type="Gene3D" id="3.40.50.2300">
    <property type="match status" value="2"/>
</dbReference>
<dbReference type="EMBL" id="CP035544">
    <property type="protein sequence ID" value="QBA63730.1"/>
    <property type="molecule type" value="Genomic_DNA"/>
</dbReference>
<dbReference type="AlphaFoldDB" id="A0A411E8E8"/>
<dbReference type="KEGG" id="mur:EQY75_03765"/>
<evidence type="ECO:0000256" key="1">
    <source>
        <dbReference type="SAM" id="SignalP"/>
    </source>
</evidence>
<evidence type="ECO:0000259" key="2">
    <source>
        <dbReference type="PROSITE" id="PS51782"/>
    </source>
</evidence>
<dbReference type="Gene3D" id="3.10.350.10">
    <property type="entry name" value="LysM domain"/>
    <property type="match status" value="5"/>
</dbReference>
<evidence type="ECO:0000313" key="4">
    <source>
        <dbReference type="Proteomes" id="UP000290889"/>
    </source>
</evidence>
<feature type="domain" description="LysM" evidence="2">
    <location>
        <begin position="114"/>
        <end position="158"/>
    </location>
</feature>
<organism evidence="3 4">
    <name type="scientific">Muriicola soli</name>
    <dbReference type="NCBI Taxonomy" id="2507538"/>
    <lineage>
        <taxon>Bacteria</taxon>
        <taxon>Pseudomonadati</taxon>
        <taxon>Bacteroidota</taxon>
        <taxon>Flavobacteriia</taxon>
        <taxon>Flavobacteriales</taxon>
        <taxon>Flavobacteriaceae</taxon>
        <taxon>Muriicola</taxon>
    </lineage>
</organism>
<dbReference type="SMART" id="SM00257">
    <property type="entry name" value="LysM"/>
    <property type="match status" value="5"/>
</dbReference>
<dbReference type="InterPro" id="IPR018392">
    <property type="entry name" value="LysM"/>
</dbReference>
<protein>
    <submittedName>
        <fullName evidence="3">LysM peptidoglycan-binding domain-containing protein</fullName>
    </submittedName>
</protein>
<feature type="domain" description="LysM" evidence="2">
    <location>
        <begin position="177"/>
        <end position="223"/>
    </location>
</feature>
<dbReference type="Proteomes" id="UP000290889">
    <property type="component" value="Chromosome"/>
</dbReference>
<keyword evidence="4" id="KW-1185">Reference proteome</keyword>
<evidence type="ECO:0000313" key="3">
    <source>
        <dbReference type="EMBL" id="QBA63730.1"/>
    </source>
</evidence>
<dbReference type="OrthoDB" id="2149800at2"/>
<name>A0A411E8E8_9FLAO</name>
<dbReference type="SUPFAM" id="SSF54106">
    <property type="entry name" value="LysM domain"/>
    <property type="match status" value="5"/>
</dbReference>
<gene>
    <name evidence="3" type="ORF">EQY75_03765</name>
</gene>
<dbReference type="PROSITE" id="PS51782">
    <property type="entry name" value="LYSM"/>
    <property type="match status" value="4"/>
</dbReference>
<dbReference type="Pfam" id="PF01476">
    <property type="entry name" value="LysM"/>
    <property type="match status" value="5"/>
</dbReference>
<feature type="signal peptide" evidence="1">
    <location>
        <begin position="1"/>
        <end position="27"/>
    </location>
</feature>
<dbReference type="PANTHER" id="PTHR33734">
    <property type="entry name" value="LYSM DOMAIN-CONTAINING GPI-ANCHORED PROTEIN 2"/>
    <property type="match status" value="1"/>
</dbReference>
<accession>A0A411E8E8</accession>
<reference evidence="3 4" key="1">
    <citation type="submission" date="2019-01" db="EMBL/GenBank/DDBJ databases">
        <title>Muriicola soli sp. nov., isolated from soil.</title>
        <authorList>
            <person name="Kang H.J."/>
            <person name="Kim S.B."/>
        </authorList>
    </citation>
    <scope>NUCLEOTIDE SEQUENCE [LARGE SCALE GENOMIC DNA]</scope>
    <source>
        <strain evidence="3 4">MMS17-SY002</strain>
    </source>
</reference>
<feature type="domain" description="LysM" evidence="2">
    <location>
        <begin position="240"/>
        <end position="285"/>
    </location>
</feature>
<feature type="domain" description="LysM" evidence="2">
    <location>
        <begin position="31"/>
        <end position="76"/>
    </location>
</feature>
<dbReference type="PANTHER" id="PTHR33734:SF22">
    <property type="entry name" value="MEMBRANE-BOUND LYTIC MUREIN TRANSGLYCOSYLASE D"/>
    <property type="match status" value="1"/>
</dbReference>
<sequence>MGINVYTMMKVLNCLVVLLLFAFQVQAQQFKTHAVKEGETLYSISKLYRVTPFNILKYNKEIKQGDVLKPNTILVIPLQASVSDTKPLPDTSGNTPAVSTINDQEVQREPERYRTHRVRRKETLYGISRRYEVSEDELKRYNKELYSMPLKKGMRLQIPVYPEIEEDPNQINPEDFEAYIVSPKETRWSIAHKYRITVDSLVALNPSLDKNNNYLAVGQELQLPKLPGSTVEGQEVQLYVSYTVPPKKTMYSLSGEYGITSEEIIKLNPMILEQGGLKEGMVLRLPEKKIESEEVNTDNYIFYEVKPKQTEYSLTRQLGIGYSELLALNPDLSRGLKAGMVLKLPKEKAGTLEVRNSLILDKINLLDSIRRENRPSLMVLLPFRMNRLKLDSIASVERSIERSNALKYSLGLYSGALVAMDSLADLGISVKVKTIDTELSREKVRAILAREDLSGVNAIIGPLQAEVLKETAVYAAASGVPIVAPLSAQSDLELPNVFFSVPSDSILRQKMLDYMESIRTDQNIIVINDSKNDSTRVRIQEKFPSAKALKVLEDEKNISVDIEALTNLLSIENENWVLLETDNFKLVSSVSSILNSAISDTTQVRMFTTNKNRGFENDVISVSHLSKLNFTYPSIDREVGNDAFVRRYRRRFGGDPDKYALRGFDLTFDLLLKLAYRPNLFGTAGLIGLTEYSGNKFDYVQEFTSGYFNRATYIMKYENMRVMQITSASNDL</sequence>
<dbReference type="InterPro" id="IPR036779">
    <property type="entry name" value="LysM_dom_sf"/>
</dbReference>
<feature type="chain" id="PRO_5019507128" evidence="1">
    <location>
        <begin position="28"/>
        <end position="732"/>
    </location>
</feature>
<keyword evidence="1" id="KW-0732">Signal</keyword>
<dbReference type="SUPFAM" id="SSF53822">
    <property type="entry name" value="Periplasmic binding protein-like I"/>
    <property type="match status" value="1"/>
</dbReference>
<proteinExistence type="predicted"/>
<dbReference type="InterPro" id="IPR028082">
    <property type="entry name" value="Peripla_BP_I"/>
</dbReference>
<dbReference type="CDD" id="cd00118">
    <property type="entry name" value="LysM"/>
    <property type="match status" value="5"/>
</dbReference>